<organism evidence="2 3">
    <name type="scientific">Pandoraea capi</name>
    <dbReference type="NCBI Taxonomy" id="2508286"/>
    <lineage>
        <taxon>Bacteria</taxon>
        <taxon>Pseudomonadati</taxon>
        <taxon>Pseudomonadota</taxon>
        <taxon>Betaproteobacteria</taxon>
        <taxon>Burkholderiales</taxon>
        <taxon>Burkholderiaceae</taxon>
        <taxon>Pandoraea</taxon>
    </lineage>
</organism>
<dbReference type="Proteomes" id="UP000366065">
    <property type="component" value="Unassembled WGS sequence"/>
</dbReference>
<accession>A0ABY6VQG6</accession>
<dbReference type="SUPFAM" id="SSF51556">
    <property type="entry name" value="Metallo-dependent hydrolases"/>
    <property type="match status" value="1"/>
</dbReference>
<dbReference type="InterPro" id="IPR032466">
    <property type="entry name" value="Metal_Hydrolase"/>
</dbReference>
<keyword evidence="3" id="KW-1185">Reference proteome</keyword>
<name>A0ABY6VQG6_9BURK</name>
<reference evidence="2 3" key="1">
    <citation type="submission" date="2019-08" db="EMBL/GenBank/DDBJ databases">
        <authorList>
            <person name="Peeters C."/>
        </authorList>
    </citation>
    <scope>NUCLEOTIDE SEQUENCE [LARGE SCALE GENOMIC DNA]</scope>
    <source>
        <strain evidence="2 3">LMG 20602</strain>
    </source>
</reference>
<dbReference type="Gene3D" id="3.20.20.140">
    <property type="entry name" value="Metal-dependent hydrolases"/>
    <property type="match status" value="1"/>
</dbReference>
<evidence type="ECO:0000313" key="3">
    <source>
        <dbReference type="Proteomes" id="UP000366065"/>
    </source>
</evidence>
<evidence type="ECO:0000313" key="2">
    <source>
        <dbReference type="EMBL" id="VVD76144.1"/>
    </source>
</evidence>
<gene>
    <name evidence="2" type="ORF">PCA20602_00863</name>
</gene>
<dbReference type="Pfam" id="PF04909">
    <property type="entry name" value="Amidohydro_2"/>
    <property type="match status" value="1"/>
</dbReference>
<sequence length="464" mass="51148">MTLPDGTAVKGNHFGPPQFVMPNAMGNEPHTDSHMHPTNYVQQGLMPRQMLTMMDEIGIRSTTMMKIPTSLQILEDNRQAINPSAFVREGGTSAVGGHDHGSDALHDCGLESYYVPKDIQAREMARNGGKPLSIDDFKRNPGLIDEIVQRGELYLDTAVNSHLASEIAKAGLTDAERSRLDPMITGMNLGDLRGGTKLLTELYHNKGTFTGIGEITVHKELVEDMYAGQRGQSNTQNRGNGLKGLTNLLEMAGVVGMPVVLHCDIDNLHAQIADAQHEHAPDRAPANFEGLRQLFSDPRLKDTNIIWAHGGGLGRFVQQGKQHLDLLTDLLAKCPNVFIDISWSEVAKQINNPEMKAAWVEFLEKNSTRICFGSDTLAPASTEKWNETKKMYTEVLGQLSPQARENILNHTYENVISGSRAKVRDFEEKVLTPAFYEKHLINPNAEQPLSAATVRAEAEAARAE</sequence>
<evidence type="ECO:0000259" key="1">
    <source>
        <dbReference type="Pfam" id="PF04909"/>
    </source>
</evidence>
<comment type="caution">
    <text evidence="2">The sequence shown here is derived from an EMBL/GenBank/DDBJ whole genome shotgun (WGS) entry which is preliminary data.</text>
</comment>
<dbReference type="InterPro" id="IPR006680">
    <property type="entry name" value="Amidohydro-rel"/>
</dbReference>
<feature type="domain" description="Amidohydrolase-related" evidence="1">
    <location>
        <begin position="245"/>
        <end position="410"/>
    </location>
</feature>
<protein>
    <recommendedName>
        <fullName evidence="1">Amidohydrolase-related domain-containing protein</fullName>
    </recommendedName>
</protein>
<dbReference type="EMBL" id="CABPRV010000002">
    <property type="protein sequence ID" value="VVD76144.1"/>
    <property type="molecule type" value="Genomic_DNA"/>
</dbReference>
<proteinExistence type="predicted"/>